<dbReference type="GO" id="GO:0016020">
    <property type="term" value="C:membrane"/>
    <property type="evidence" value="ECO:0007669"/>
    <property type="project" value="UniProtKB-SubCell"/>
</dbReference>
<dbReference type="Pfam" id="PF08240">
    <property type="entry name" value="ADH_N"/>
    <property type="match status" value="1"/>
</dbReference>
<comment type="subunit">
    <text evidence="4">Homotetramer.</text>
</comment>
<dbReference type="Gene3D" id="3.90.180.10">
    <property type="entry name" value="Medium-chain alcohol dehydrogenases, catalytic domain"/>
    <property type="match status" value="1"/>
</dbReference>
<feature type="transmembrane region" description="Helical" evidence="12">
    <location>
        <begin position="645"/>
        <end position="667"/>
    </location>
</feature>
<dbReference type="InterPro" id="IPR036291">
    <property type="entry name" value="NAD(P)-bd_dom_sf"/>
</dbReference>
<feature type="domain" description="Enoyl reductase (ER)" evidence="13">
    <location>
        <begin position="14"/>
        <end position="327"/>
    </location>
</feature>
<evidence type="ECO:0000256" key="4">
    <source>
        <dbReference type="ARBA" id="ARBA00011881"/>
    </source>
</evidence>
<name>A0A819X5G4_9BILA</name>
<dbReference type="EMBL" id="CAJOBF010004368">
    <property type="protein sequence ID" value="CAF4135530.1"/>
    <property type="molecule type" value="Genomic_DNA"/>
</dbReference>
<evidence type="ECO:0000313" key="16">
    <source>
        <dbReference type="Proteomes" id="UP000663842"/>
    </source>
</evidence>
<keyword evidence="11 12" id="KW-0472">Membrane</keyword>
<dbReference type="InterPro" id="IPR002364">
    <property type="entry name" value="Quin_OxRdtase/zeta-crystal_CS"/>
</dbReference>
<dbReference type="GO" id="GO:0046873">
    <property type="term" value="F:metal ion transmembrane transporter activity"/>
    <property type="evidence" value="ECO:0007669"/>
    <property type="project" value="InterPro"/>
</dbReference>
<feature type="transmembrane region" description="Helical" evidence="12">
    <location>
        <begin position="409"/>
        <end position="432"/>
    </location>
</feature>
<dbReference type="GO" id="GO:0070402">
    <property type="term" value="F:NADPH binding"/>
    <property type="evidence" value="ECO:0007669"/>
    <property type="project" value="TreeGrafter"/>
</dbReference>
<dbReference type="InterPro" id="IPR020843">
    <property type="entry name" value="ER"/>
</dbReference>
<keyword evidence="10" id="KW-0007">Acetylation</keyword>
<protein>
    <recommendedName>
        <fullName evidence="13">Enoyl reductase (ER) domain-containing protein</fullName>
    </recommendedName>
</protein>
<dbReference type="Pfam" id="PF02535">
    <property type="entry name" value="Zip"/>
    <property type="match status" value="1"/>
</dbReference>
<evidence type="ECO:0000313" key="14">
    <source>
        <dbReference type="EMBL" id="CAF4078960.1"/>
    </source>
</evidence>
<dbReference type="FunFam" id="3.40.50.720:FF:000244">
    <property type="entry name" value="quinone oxidoreductase"/>
    <property type="match status" value="1"/>
</dbReference>
<dbReference type="Pfam" id="PF00107">
    <property type="entry name" value="ADH_zinc_N"/>
    <property type="match status" value="1"/>
</dbReference>
<evidence type="ECO:0000256" key="11">
    <source>
        <dbReference type="ARBA" id="ARBA00023136"/>
    </source>
</evidence>
<evidence type="ECO:0000256" key="7">
    <source>
        <dbReference type="ARBA" id="ARBA00022857"/>
    </source>
</evidence>
<dbReference type="SUPFAM" id="SSF50129">
    <property type="entry name" value="GroES-like"/>
    <property type="match status" value="1"/>
</dbReference>
<feature type="transmembrane region" description="Helical" evidence="12">
    <location>
        <begin position="444"/>
        <end position="466"/>
    </location>
</feature>
<dbReference type="PANTHER" id="PTHR44154">
    <property type="entry name" value="QUINONE OXIDOREDUCTASE"/>
    <property type="match status" value="1"/>
</dbReference>
<keyword evidence="7" id="KW-0521">NADP</keyword>
<evidence type="ECO:0000256" key="10">
    <source>
        <dbReference type="ARBA" id="ARBA00022990"/>
    </source>
</evidence>
<feature type="transmembrane region" description="Helical" evidence="12">
    <location>
        <begin position="673"/>
        <end position="692"/>
    </location>
</feature>
<proteinExistence type="inferred from homology"/>
<reference evidence="15" key="1">
    <citation type="submission" date="2021-02" db="EMBL/GenBank/DDBJ databases">
        <authorList>
            <person name="Nowell W R."/>
        </authorList>
    </citation>
    <scope>NUCLEOTIDE SEQUENCE</scope>
</reference>
<dbReference type="CDD" id="cd08253">
    <property type="entry name" value="zeta_crystallin"/>
    <property type="match status" value="1"/>
</dbReference>
<keyword evidence="8" id="KW-0694">RNA-binding</keyword>
<dbReference type="InterPro" id="IPR011032">
    <property type="entry name" value="GroES-like_sf"/>
</dbReference>
<gene>
    <name evidence="14" type="ORF">OVN521_LOCUS19651</name>
    <name evidence="15" type="ORF">UXM345_LOCUS24260</name>
</gene>
<dbReference type="FunFam" id="3.90.180.10:FF:000016">
    <property type="entry name" value="Quinone oxidoreductase"/>
    <property type="match status" value="1"/>
</dbReference>
<feature type="transmembrane region" description="Helical" evidence="12">
    <location>
        <begin position="496"/>
        <end position="521"/>
    </location>
</feature>
<keyword evidence="9 12" id="KW-1133">Transmembrane helix</keyword>
<dbReference type="Proteomes" id="UP000663842">
    <property type="component" value="Unassembled WGS sequence"/>
</dbReference>
<dbReference type="SMART" id="SM00829">
    <property type="entry name" value="PKS_ER"/>
    <property type="match status" value="1"/>
</dbReference>
<feature type="transmembrane region" description="Helical" evidence="12">
    <location>
        <begin position="704"/>
        <end position="727"/>
    </location>
</feature>
<evidence type="ECO:0000256" key="12">
    <source>
        <dbReference type="SAM" id="Phobius"/>
    </source>
</evidence>
<evidence type="ECO:0000256" key="5">
    <source>
        <dbReference type="ARBA" id="ARBA00022490"/>
    </source>
</evidence>
<dbReference type="InterPro" id="IPR013149">
    <property type="entry name" value="ADH-like_C"/>
</dbReference>
<keyword evidence="17" id="KW-1185">Reference proteome</keyword>
<evidence type="ECO:0000313" key="17">
    <source>
        <dbReference type="Proteomes" id="UP000663866"/>
    </source>
</evidence>
<dbReference type="GO" id="GO:0003730">
    <property type="term" value="F:mRNA 3'-UTR binding"/>
    <property type="evidence" value="ECO:0007669"/>
    <property type="project" value="TreeGrafter"/>
</dbReference>
<dbReference type="PANTHER" id="PTHR44154:SF1">
    <property type="entry name" value="QUINONE OXIDOREDUCTASE"/>
    <property type="match status" value="1"/>
</dbReference>
<dbReference type="GO" id="GO:0008270">
    <property type="term" value="F:zinc ion binding"/>
    <property type="evidence" value="ECO:0007669"/>
    <property type="project" value="InterPro"/>
</dbReference>
<evidence type="ECO:0000259" key="13">
    <source>
        <dbReference type="SMART" id="SM00829"/>
    </source>
</evidence>
<comment type="subcellular location">
    <subcellularLocation>
        <location evidence="2">Cytoplasm</location>
    </subcellularLocation>
    <subcellularLocation>
        <location evidence="1">Membrane</location>
        <topology evidence="1">Multi-pass membrane protein</topology>
    </subcellularLocation>
</comment>
<evidence type="ECO:0000256" key="8">
    <source>
        <dbReference type="ARBA" id="ARBA00022884"/>
    </source>
</evidence>
<accession>A0A819X5G4</accession>
<evidence type="ECO:0000256" key="1">
    <source>
        <dbReference type="ARBA" id="ARBA00004141"/>
    </source>
</evidence>
<comment type="caution">
    <text evidence="15">The sequence shown here is derived from an EMBL/GenBank/DDBJ whole genome shotgun (WGS) entry which is preliminary data.</text>
</comment>
<dbReference type="GO" id="GO:0003960">
    <property type="term" value="F:quinone reductase (NADPH) activity"/>
    <property type="evidence" value="ECO:0007669"/>
    <property type="project" value="TreeGrafter"/>
</dbReference>
<evidence type="ECO:0000256" key="6">
    <source>
        <dbReference type="ARBA" id="ARBA00022692"/>
    </source>
</evidence>
<dbReference type="Proteomes" id="UP000663866">
    <property type="component" value="Unassembled WGS sequence"/>
</dbReference>
<dbReference type="AlphaFoldDB" id="A0A819X5G4"/>
<sequence>MANLMRAISVSEFGDANVCKPANDVPIPDIKPREVLIRVYAAGVNPVDTYIRSGTYARLPNLPYTPGMDCAGVIERVGDEVTKFKVDDRVFTVMTVTGTYAEYCVANCSYVFSLPSNVSFEAGSALGTPYFTAYRALVIKGHAKLNETVLIHGASGGVGIAAVQIAKSLGLRVIGTASTEKGLQAVIDQGADLVFNHKKEGYINDIVNAVTDNEGIDIVIEMLANVNLNYDMQMLKSRVGRVIVVGNRGTIEINPRLLMSKETSVHGVSLSSSSLDEYEMINSYLQKGLTDGHFKPLLSQLYSLEEAAQAHKDVILNSDQHSSLLILLVIIGLFFTFINGEDNRTSCWSSSTVYKISAHNGNHTDWEINVAETEFVEECHLSFVKTITNKSCSEVIGSSRRHPTLLQKYGYGVLSIFIISALSLAGFVAFPLMKKPYYKYLNAFFTALAVGTLFADTAFELFPVIIEYGLRQNHLHEHGRLTFNEHSNEQKQIPRFLWQMLVLVLTAYVFYVIELTINAFMHHRHNDRRHHSSFHLNDYKTPERSELPSGASSKSHGDLSIIATNTLPNLTITADERQTKSTGWMIIIGDGIHNIADGLAIGAAFSENIWFGVTTSVAIACHELPTELGEYMVLIESGFTLRRALLFNFVSACTAFIGFFIGAGAAQNEGARTWIFAITAGTFAYIALVDLWPTLMPHADKFDWVRFICVTAGYLLGVTIMLILTIFDEQIVNSSAAN</sequence>
<dbReference type="PROSITE" id="PS01162">
    <property type="entry name" value="QOR_ZETA_CRYSTAL"/>
    <property type="match status" value="1"/>
</dbReference>
<keyword evidence="5" id="KW-0963">Cytoplasm</keyword>
<comment type="similarity">
    <text evidence="3">Belongs to the zinc-containing alcohol dehydrogenase family. Quinone oxidoreductase subfamily.</text>
</comment>
<dbReference type="Gene3D" id="3.40.50.720">
    <property type="entry name" value="NAD(P)-binding Rossmann-like Domain"/>
    <property type="match status" value="1"/>
</dbReference>
<dbReference type="SUPFAM" id="SSF51735">
    <property type="entry name" value="NAD(P)-binding Rossmann-fold domains"/>
    <property type="match status" value="1"/>
</dbReference>
<organism evidence="15 16">
    <name type="scientific">Rotaria magnacalcarata</name>
    <dbReference type="NCBI Taxonomy" id="392030"/>
    <lineage>
        <taxon>Eukaryota</taxon>
        <taxon>Metazoa</taxon>
        <taxon>Spiralia</taxon>
        <taxon>Gnathifera</taxon>
        <taxon>Rotifera</taxon>
        <taxon>Eurotatoria</taxon>
        <taxon>Bdelloidea</taxon>
        <taxon>Philodinida</taxon>
        <taxon>Philodinidae</taxon>
        <taxon>Rotaria</taxon>
    </lineage>
</organism>
<evidence type="ECO:0000256" key="3">
    <source>
        <dbReference type="ARBA" id="ARBA00010371"/>
    </source>
</evidence>
<dbReference type="InterPro" id="IPR003689">
    <property type="entry name" value="ZIP"/>
</dbReference>
<dbReference type="EMBL" id="CAJOBG010003746">
    <property type="protein sequence ID" value="CAF4078960.1"/>
    <property type="molecule type" value="Genomic_DNA"/>
</dbReference>
<keyword evidence="6 12" id="KW-0812">Transmembrane</keyword>
<dbReference type="GO" id="GO:0005829">
    <property type="term" value="C:cytosol"/>
    <property type="evidence" value="ECO:0007669"/>
    <property type="project" value="TreeGrafter"/>
</dbReference>
<evidence type="ECO:0000256" key="2">
    <source>
        <dbReference type="ARBA" id="ARBA00004496"/>
    </source>
</evidence>
<dbReference type="InterPro" id="IPR013154">
    <property type="entry name" value="ADH-like_N"/>
</dbReference>
<evidence type="ECO:0000256" key="9">
    <source>
        <dbReference type="ARBA" id="ARBA00022989"/>
    </source>
</evidence>
<dbReference type="InterPro" id="IPR051603">
    <property type="entry name" value="Zinc-ADH_QOR/CCCR"/>
</dbReference>
<evidence type="ECO:0000313" key="15">
    <source>
        <dbReference type="EMBL" id="CAF4135530.1"/>
    </source>
</evidence>